<evidence type="ECO:0000256" key="3">
    <source>
        <dbReference type="PROSITE-ProRule" id="PRU00169"/>
    </source>
</evidence>
<comment type="catalytic activity">
    <reaction evidence="2">
        <text>2 GTP = 3',3'-c-di-GMP + 2 diphosphate</text>
        <dbReference type="Rhea" id="RHEA:24898"/>
        <dbReference type="ChEBI" id="CHEBI:33019"/>
        <dbReference type="ChEBI" id="CHEBI:37565"/>
        <dbReference type="ChEBI" id="CHEBI:58805"/>
        <dbReference type="EC" id="2.7.7.65"/>
    </reaction>
</comment>
<dbReference type="InterPro" id="IPR043128">
    <property type="entry name" value="Rev_trsase/Diguanyl_cyclase"/>
</dbReference>
<sequence length="464" mass="51971">MAGKILIIDDVATSRIVLKVQLSATFYDVVLADSASRGVDLAQEAGPDLVVISETVADMPIDALCRTLRESPETAWSTIVVMTHASDRRKRAQYLAAGADDIFSRSQPDVLFLSRLRCLMRARGAEEEIRLRDSTSRELGLSEVGGTFEGPGNIYIVTRQSASALDWHNALVRLSRHQFRPMPMSEALRWTSTNQPADVFVIDMDGSERKSVMRLIADIRSRPDVRHAEVLLITADHHNPMVPDALDIGASAVMPYGFDPREVLMRVNTLLRRKKAVERLRRSLEDGLRASLTDPLTGLYNRRYVIPYLERMLSDMARSKRKFALVLGDLDHFKQVNDRFGHNAGDAVLIAVADLLRENLRAKDLVARFGGEEFLIIMPDTGWTESQLVAERLRKRMQDMPFAIPDREERLQVTMSMGGCIARMDPGQTPEQAALAMIDRADRALYIAKDAGRNQVSMVPETAE</sequence>
<feature type="domain" description="GGDEF" evidence="5">
    <location>
        <begin position="321"/>
        <end position="461"/>
    </location>
</feature>
<dbReference type="EC" id="2.7.7.65" evidence="1"/>
<dbReference type="SMART" id="SM00267">
    <property type="entry name" value="GGDEF"/>
    <property type="match status" value="1"/>
</dbReference>
<dbReference type="InterPro" id="IPR011006">
    <property type="entry name" value="CheY-like_superfamily"/>
</dbReference>
<dbReference type="Pfam" id="PF00990">
    <property type="entry name" value="GGDEF"/>
    <property type="match status" value="1"/>
</dbReference>
<evidence type="ECO:0000313" key="7">
    <source>
        <dbReference type="Proteomes" id="UP000443843"/>
    </source>
</evidence>
<dbReference type="SMART" id="SM00448">
    <property type="entry name" value="REC"/>
    <property type="match status" value="1"/>
</dbReference>
<dbReference type="PROSITE" id="PS50110">
    <property type="entry name" value="RESPONSE_REGULATORY"/>
    <property type="match status" value="1"/>
</dbReference>
<keyword evidence="7" id="KW-1185">Reference proteome</keyword>
<dbReference type="AlphaFoldDB" id="A0A844WF61"/>
<dbReference type="PANTHER" id="PTHR45138">
    <property type="entry name" value="REGULATORY COMPONENTS OF SENSORY TRANSDUCTION SYSTEM"/>
    <property type="match status" value="1"/>
</dbReference>
<evidence type="ECO:0000313" key="6">
    <source>
        <dbReference type="EMBL" id="MWB78940.1"/>
    </source>
</evidence>
<dbReference type="InterPro" id="IPR001789">
    <property type="entry name" value="Sig_transdc_resp-reg_receiver"/>
</dbReference>
<gene>
    <name evidence="6" type="ORF">GLS40_12945</name>
</gene>
<feature type="domain" description="Response regulatory" evidence="4">
    <location>
        <begin position="4"/>
        <end position="120"/>
    </location>
</feature>
<dbReference type="Proteomes" id="UP000443843">
    <property type="component" value="Unassembled WGS sequence"/>
</dbReference>
<dbReference type="FunFam" id="3.30.70.270:FF:000001">
    <property type="entry name" value="Diguanylate cyclase domain protein"/>
    <property type="match status" value="1"/>
</dbReference>
<dbReference type="SUPFAM" id="SSF52172">
    <property type="entry name" value="CheY-like"/>
    <property type="match status" value="2"/>
</dbReference>
<dbReference type="GO" id="GO:0000160">
    <property type="term" value="P:phosphorelay signal transduction system"/>
    <property type="evidence" value="ECO:0007669"/>
    <property type="project" value="InterPro"/>
</dbReference>
<dbReference type="GO" id="GO:0052621">
    <property type="term" value="F:diguanylate cyclase activity"/>
    <property type="evidence" value="ECO:0007669"/>
    <property type="project" value="UniProtKB-EC"/>
</dbReference>
<dbReference type="SUPFAM" id="SSF55073">
    <property type="entry name" value="Nucleotide cyclase"/>
    <property type="match status" value="1"/>
</dbReference>
<dbReference type="NCBIfam" id="TIGR00254">
    <property type="entry name" value="GGDEF"/>
    <property type="match status" value="1"/>
</dbReference>
<name>A0A844WF61_9RHOB</name>
<comment type="caution">
    <text evidence="3">Lacks conserved residue(s) required for the propagation of feature annotation.</text>
</comment>
<dbReference type="EMBL" id="WNXQ01000007">
    <property type="protein sequence ID" value="MWB78940.1"/>
    <property type="molecule type" value="Genomic_DNA"/>
</dbReference>
<evidence type="ECO:0000256" key="1">
    <source>
        <dbReference type="ARBA" id="ARBA00012528"/>
    </source>
</evidence>
<dbReference type="Gene3D" id="3.30.70.270">
    <property type="match status" value="1"/>
</dbReference>
<reference evidence="6 7" key="1">
    <citation type="submission" date="2019-11" db="EMBL/GenBank/DDBJ databases">
        <title>Pseudooceanicola pacifica sp. nov., isolated from deep-sea sediment of the Pacific Ocean.</title>
        <authorList>
            <person name="Lyu L."/>
        </authorList>
    </citation>
    <scope>NUCLEOTIDE SEQUENCE [LARGE SCALE GENOMIC DNA]</scope>
    <source>
        <strain evidence="6 7">216_PA32_1</strain>
    </source>
</reference>
<dbReference type="RefSeq" id="WP_160383149.1">
    <property type="nucleotide sequence ID" value="NZ_WNXQ01000007.1"/>
</dbReference>
<dbReference type="PROSITE" id="PS50887">
    <property type="entry name" value="GGDEF"/>
    <property type="match status" value="1"/>
</dbReference>
<accession>A0A844WF61</accession>
<dbReference type="InterPro" id="IPR050469">
    <property type="entry name" value="Diguanylate_Cyclase"/>
</dbReference>
<dbReference type="InterPro" id="IPR000160">
    <property type="entry name" value="GGDEF_dom"/>
</dbReference>
<evidence type="ECO:0000256" key="2">
    <source>
        <dbReference type="ARBA" id="ARBA00034247"/>
    </source>
</evidence>
<organism evidence="6 7">
    <name type="scientific">Pseudooceanicola pacificus</name>
    <dbReference type="NCBI Taxonomy" id="2676438"/>
    <lineage>
        <taxon>Bacteria</taxon>
        <taxon>Pseudomonadati</taxon>
        <taxon>Pseudomonadota</taxon>
        <taxon>Alphaproteobacteria</taxon>
        <taxon>Rhodobacterales</taxon>
        <taxon>Paracoccaceae</taxon>
        <taxon>Pseudooceanicola</taxon>
    </lineage>
</organism>
<protein>
    <recommendedName>
        <fullName evidence="1">diguanylate cyclase</fullName>
        <ecNumber evidence="1">2.7.7.65</ecNumber>
    </recommendedName>
</protein>
<proteinExistence type="predicted"/>
<evidence type="ECO:0000259" key="4">
    <source>
        <dbReference type="PROSITE" id="PS50110"/>
    </source>
</evidence>
<comment type="caution">
    <text evidence="6">The sequence shown here is derived from an EMBL/GenBank/DDBJ whole genome shotgun (WGS) entry which is preliminary data.</text>
</comment>
<dbReference type="CDD" id="cd01949">
    <property type="entry name" value="GGDEF"/>
    <property type="match status" value="1"/>
</dbReference>
<evidence type="ECO:0000259" key="5">
    <source>
        <dbReference type="PROSITE" id="PS50887"/>
    </source>
</evidence>
<dbReference type="PANTHER" id="PTHR45138:SF9">
    <property type="entry name" value="DIGUANYLATE CYCLASE DGCM-RELATED"/>
    <property type="match status" value="1"/>
</dbReference>
<dbReference type="InterPro" id="IPR029787">
    <property type="entry name" value="Nucleotide_cyclase"/>
</dbReference>
<dbReference type="Gene3D" id="3.40.50.2300">
    <property type="match status" value="1"/>
</dbReference>
<dbReference type="Pfam" id="PF00072">
    <property type="entry name" value="Response_reg"/>
    <property type="match status" value="1"/>
</dbReference>